<feature type="transmembrane region" description="Helical" evidence="1">
    <location>
        <begin position="213"/>
        <end position="233"/>
    </location>
</feature>
<feature type="transmembrane region" description="Helical" evidence="1">
    <location>
        <begin position="650"/>
        <end position="669"/>
    </location>
</feature>
<feature type="transmembrane region" description="Helical" evidence="1">
    <location>
        <begin position="676"/>
        <end position="697"/>
    </location>
</feature>
<gene>
    <name evidence="3" type="ORF">ABW22_05515</name>
</gene>
<evidence type="ECO:0000259" key="2">
    <source>
        <dbReference type="Pfam" id="PF04892"/>
    </source>
</evidence>
<feature type="transmembrane region" description="Helical" evidence="1">
    <location>
        <begin position="64"/>
        <end position="85"/>
    </location>
</feature>
<dbReference type="Pfam" id="PF04892">
    <property type="entry name" value="VanZ"/>
    <property type="match status" value="3"/>
</dbReference>
<accession>A0A119CWN7</accession>
<evidence type="ECO:0000313" key="4">
    <source>
        <dbReference type="Proteomes" id="UP000064243"/>
    </source>
</evidence>
<sequence length="766" mass="84681">MSRNAGTTGNPRNLLWLAALVYTAFVIYGSLVPLEFRALPWDEAVARFGAIPFLQLGIGSRADWVANLLLFIPLTFLWMGALSAGAGRLRTALVTLALIPAAIALSVGIEFTQLFFPQRTVSQNDIYAETLGGVIGVLAWWGTSSRFVDWLQSWQQVHARAALAERLAWVYLAGVLVYNVLPLDLTISLVEIFHQWRDGKINLIPFGRLPDDAAYALYEIATDALIWTPLALLWRLDGMRSAWRVWGMTFGTAALLEFMQLFVYSRVSDVTDLFTAAAGAALGVWVGGRLAAREAPASQVPAWSAWLPFALATGWMAALLFVFWFPFDFRTDGAFIKSRLDFVQRVPFEVYYFGTEYRAITEVLRKTLFFAPLGGLLAWGMARQPWRWRGPLFALAMLVLAGLPAVIEGGQLMLPHKIVDLTDWLLAWLGGLVGYAVAWRLLRAPRHAVSARPAAKAEPAAPVAASGARWHLPLMVGGMTLLFWGAAHAPFVPYNVRELLRQDSAWLSSLLLALACYWLAVWPVWLARRRVSGLARLGQLPLGLLVYGGAAFLLLVAAVPDESLHDLVGSPVLHWPGQWETGLRWVALTTVPGALLYLAVQTVRRWRGRRLGALHFWAAGLVLLLAYWGVVAQAATDNLTELIAVPQPLAFAALCVWLYTLFLAAAVLASPAAHRTARLVTVAASLPLAVLFLHLGLAGEIDKYGQQFSAMQFLLSADRQHYATQPVVWLRYSALHVLVITTLAFLQWPHFRSARQLHAQPTHAFH</sequence>
<feature type="transmembrane region" description="Helical" evidence="1">
    <location>
        <begin position="12"/>
        <end position="31"/>
    </location>
</feature>
<dbReference type="RefSeq" id="WP_059752947.1">
    <property type="nucleotide sequence ID" value="NZ_LDUG01000018.1"/>
</dbReference>
<feature type="transmembrane region" description="Helical" evidence="1">
    <location>
        <begin position="612"/>
        <end position="630"/>
    </location>
</feature>
<feature type="transmembrane region" description="Helical" evidence="1">
    <location>
        <begin position="304"/>
        <end position="325"/>
    </location>
</feature>
<dbReference type="InterPro" id="IPR006976">
    <property type="entry name" value="VanZ-like"/>
</dbReference>
<name>A0A119CWN7_THIDE</name>
<evidence type="ECO:0000313" key="3">
    <source>
        <dbReference type="EMBL" id="KVW96888.1"/>
    </source>
</evidence>
<feature type="transmembrane region" description="Helical" evidence="1">
    <location>
        <begin position="537"/>
        <end position="559"/>
    </location>
</feature>
<comment type="caution">
    <text evidence="3">The sequence shown here is derived from an EMBL/GenBank/DDBJ whole genome shotgun (WGS) entry which is preliminary data.</text>
</comment>
<feature type="transmembrane region" description="Helical" evidence="1">
    <location>
        <begin position="729"/>
        <end position="748"/>
    </location>
</feature>
<feature type="transmembrane region" description="Helical" evidence="1">
    <location>
        <begin position="582"/>
        <end position="600"/>
    </location>
</feature>
<keyword evidence="1" id="KW-0812">Transmembrane</keyword>
<feature type="transmembrane region" description="Helical" evidence="1">
    <location>
        <begin position="92"/>
        <end position="114"/>
    </location>
</feature>
<dbReference type="STRING" id="1123392.GCA_000376425_00741"/>
<feature type="transmembrane region" description="Helical" evidence="1">
    <location>
        <begin position="245"/>
        <end position="267"/>
    </location>
</feature>
<dbReference type="PANTHER" id="PTHR28008">
    <property type="entry name" value="DOMAIN PROTEIN, PUTATIVE (AFU_ORTHOLOGUE AFUA_3G10980)-RELATED"/>
    <property type="match status" value="1"/>
</dbReference>
<feature type="transmembrane region" description="Helical" evidence="1">
    <location>
        <begin position="504"/>
        <end position="525"/>
    </location>
</feature>
<dbReference type="EMBL" id="LDUG01000018">
    <property type="protein sequence ID" value="KVW96888.1"/>
    <property type="molecule type" value="Genomic_DNA"/>
</dbReference>
<dbReference type="PANTHER" id="PTHR28008:SF1">
    <property type="entry name" value="DOMAIN PROTEIN, PUTATIVE (AFU_ORTHOLOGUE AFUA_3G10980)-RELATED"/>
    <property type="match status" value="1"/>
</dbReference>
<feature type="domain" description="VanZ-like" evidence="2">
    <location>
        <begin position="31"/>
        <end position="141"/>
    </location>
</feature>
<proteinExistence type="predicted"/>
<keyword evidence="1" id="KW-0472">Membrane</keyword>
<dbReference type="Proteomes" id="UP000064243">
    <property type="component" value="Unassembled WGS sequence"/>
</dbReference>
<feature type="transmembrane region" description="Helical" evidence="1">
    <location>
        <begin position="169"/>
        <end position="193"/>
    </location>
</feature>
<organism evidence="3 4">
    <name type="scientific">Thiobacillus denitrificans</name>
    <dbReference type="NCBI Taxonomy" id="36861"/>
    <lineage>
        <taxon>Bacteria</taxon>
        <taxon>Pseudomonadati</taxon>
        <taxon>Pseudomonadota</taxon>
        <taxon>Betaproteobacteria</taxon>
        <taxon>Nitrosomonadales</taxon>
        <taxon>Thiobacillaceae</taxon>
        <taxon>Thiobacillus</taxon>
    </lineage>
</organism>
<dbReference type="OrthoDB" id="283584at2"/>
<protein>
    <recommendedName>
        <fullName evidence="2">VanZ-like domain-containing protein</fullName>
    </recommendedName>
</protein>
<reference evidence="3 4" key="1">
    <citation type="journal article" date="2015" name="Appl. Environ. Microbiol.">
        <title>Aerobic and Anaerobic Thiosulfate Oxidation by a Cold-Adapted, Subglacial Chemoautotroph.</title>
        <authorList>
            <person name="Harrold Z.R."/>
            <person name="Skidmore M.L."/>
            <person name="Hamilton T.L."/>
            <person name="Desch L."/>
            <person name="Amada K."/>
            <person name="van Gelder W."/>
            <person name="Glover K."/>
            <person name="Roden E.E."/>
            <person name="Boyd E.S."/>
        </authorList>
    </citation>
    <scope>NUCLEOTIDE SEQUENCE [LARGE SCALE GENOMIC DNA]</scope>
    <source>
        <strain evidence="3 4">RG</strain>
    </source>
</reference>
<feature type="domain" description="VanZ-like" evidence="2">
    <location>
        <begin position="169"/>
        <end position="286"/>
    </location>
</feature>
<feature type="domain" description="VanZ-like" evidence="2">
    <location>
        <begin position="316"/>
        <end position="439"/>
    </location>
</feature>
<feature type="transmembrane region" description="Helical" evidence="1">
    <location>
        <begin position="126"/>
        <end position="148"/>
    </location>
</feature>
<feature type="transmembrane region" description="Helical" evidence="1">
    <location>
        <begin position="392"/>
        <end position="413"/>
    </location>
</feature>
<keyword evidence="4" id="KW-1185">Reference proteome</keyword>
<dbReference type="AlphaFoldDB" id="A0A119CWN7"/>
<keyword evidence="1" id="KW-1133">Transmembrane helix</keyword>
<evidence type="ECO:0000256" key="1">
    <source>
        <dbReference type="SAM" id="Phobius"/>
    </source>
</evidence>
<dbReference type="PATRIC" id="fig|36861.3.peg.564"/>
<feature type="transmembrane region" description="Helical" evidence="1">
    <location>
        <begin position="472"/>
        <end position="492"/>
    </location>
</feature>
<feature type="transmembrane region" description="Helical" evidence="1">
    <location>
        <begin position="425"/>
        <end position="442"/>
    </location>
</feature>